<dbReference type="Proteomes" id="UP000612899">
    <property type="component" value="Unassembled WGS sequence"/>
</dbReference>
<dbReference type="AlphaFoldDB" id="A0A8J3Q6X9"/>
<evidence type="ECO:0000313" key="3">
    <source>
        <dbReference type="Proteomes" id="UP000612899"/>
    </source>
</evidence>
<dbReference type="PROSITE" id="PS51257">
    <property type="entry name" value="PROKAR_LIPOPROTEIN"/>
    <property type="match status" value="1"/>
</dbReference>
<feature type="signal peptide" evidence="1">
    <location>
        <begin position="1"/>
        <end position="26"/>
    </location>
</feature>
<comment type="caution">
    <text evidence="2">The sequence shown here is derived from an EMBL/GenBank/DDBJ whole genome shotgun (WGS) entry which is preliminary data.</text>
</comment>
<gene>
    <name evidence="2" type="ORF">Rhe02_32600</name>
</gene>
<feature type="chain" id="PRO_5039432455" evidence="1">
    <location>
        <begin position="27"/>
        <end position="279"/>
    </location>
</feature>
<reference evidence="2" key="1">
    <citation type="submission" date="2021-01" db="EMBL/GenBank/DDBJ databases">
        <title>Whole genome shotgun sequence of Rhizocola hellebori NBRC 109834.</title>
        <authorList>
            <person name="Komaki H."/>
            <person name="Tamura T."/>
        </authorList>
    </citation>
    <scope>NUCLEOTIDE SEQUENCE</scope>
    <source>
        <strain evidence="2">NBRC 109834</strain>
    </source>
</reference>
<keyword evidence="3" id="KW-1185">Reference proteome</keyword>
<dbReference type="EMBL" id="BONY01000017">
    <property type="protein sequence ID" value="GIH05193.1"/>
    <property type="molecule type" value="Genomic_DNA"/>
</dbReference>
<keyword evidence="1" id="KW-0732">Signal</keyword>
<organism evidence="2 3">
    <name type="scientific">Rhizocola hellebori</name>
    <dbReference type="NCBI Taxonomy" id="1392758"/>
    <lineage>
        <taxon>Bacteria</taxon>
        <taxon>Bacillati</taxon>
        <taxon>Actinomycetota</taxon>
        <taxon>Actinomycetes</taxon>
        <taxon>Micromonosporales</taxon>
        <taxon>Micromonosporaceae</taxon>
        <taxon>Rhizocola</taxon>
    </lineage>
</organism>
<protein>
    <submittedName>
        <fullName evidence="2">Uncharacterized protein</fullName>
    </submittedName>
</protein>
<proteinExistence type="predicted"/>
<evidence type="ECO:0000256" key="1">
    <source>
        <dbReference type="SAM" id="SignalP"/>
    </source>
</evidence>
<sequence>MVEMTRRGLMRLAVLGLSSSFVPLVAACDESDMRGMDMPTGDGTAASAGDMTIKSNTLSLAGGSDSDFVFQVIKDRKPFTSFVPDMTKLMHCYAVRSDLTGYQHVHPTMAEDGTWTARLAPMRAGTWRFYAAFKTKTFEHDLGYVLGQQFEVTGAADADRPLPAPADTLEVDGYELKFGSTSFSSDMSKEQMLEVTVSRNGAKVADLEQYLGSYAHLTAIRASDMSFAHMHPMEGLNTMSDGPSFSLDAMFPAAGSWRLFLQFQTQGTLHLSETTVTVV</sequence>
<name>A0A8J3Q6X9_9ACTN</name>
<accession>A0A8J3Q6X9</accession>
<evidence type="ECO:0000313" key="2">
    <source>
        <dbReference type="EMBL" id="GIH05193.1"/>
    </source>
</evidence>